<accession>A0A8G2BJ78</accession>
<dbReference type="RefSeq" id="WP_028794355.1">
    <property type="nucleotide sequence ID" value="NZ_FNBW01000009.1"/>
</dbReference>
<name>A0A8G2BJ78_9PROT</name>
<evidence type="ECO:0000313" key="3">
    <source>
        <dbReference type="Proteomes" id="UP000198615"/>
    </source>
</evidence>
<protein>
    <recommendedName>
        <fullName evidence="4">PAS domain-containing protein</fullName>
    </recommendedName>
</protein>
<comment type="caution">
    <text evidence="2">The sequence shown here is derived from an EMBL/GenBank/DDBJ whole genome shotgun (WGS) entry which is preliminary data.</text>
</comment>
<feature type="compositionally biased region" description="Basic and acidic residues" evidence="1">
    <location>
        <begin position="8"/>
        <end position="19"/>
    </location>
</feature>
<evidence type="ECO:0000313" key="2">
    <source>
        <dbReference type="EMBL" id="SDG01908.1"/>
    </source>
</evidence>
<dbReference type="EMBL" id="FNBW01000009">
    <property type="protein sequence ID" value="SDG01908.1"/>
    <property type="molecule type" value="Genomic_DNA"/>
</dbReference>
<gene>
    <name evidence="2" type="ORF">SAMN05660686_03061</name>
</gene>
<sequence length="175" mass="19712">MSNTYLDPYDRSRKPHSADADDGAIIEMPDRSTWSPGQGLLATWYETHAFEAMVPPSTPIDLLGPLIGLVHKLAVDRERDDFRYLIFGRSIAKKANMGGDGQWVSDLIEPTRSLFLAHYRSLVAAPRLFVGRLRYEGIDIPHREWVRAVAPMGTPEQGVTHFIVFTETAHDPQQI</sequence>
<feature type="region of interest" description="Disordered" evidence="1">
    <location>
        <begin position="1"/>
        <end position="21"/>
    </location>
</feature>
<reference evidence="2 3" key="1">
    <citation type="submission" date="2016-10" db="EMBL/GenBank/DDBJ databases">
        <authorList>
            <person name="Varghese N."/>
            <person name="Submissions S."/>
        </authorList>
    </citation>
    <scope>NUCLEOTIDE SEQUENCE [LARGE SCALE GENOMIC DNA]</scope>
    <source>
        <strain evidence="2 3">DSM 18839</strain>
    </source>
</reference>
<organism evidence="2 3">
    <name type="scientific">Thalassobaculum litoreum DSM 18839</name>
    <dbReference type="NCBI Taxonomy" id="1123362"/>
    <lineage>
        <taxon>Bacteria</taxon>
        <taxon>Pseudomonadati</taxon>
        <taxon>Pseudomonadota</taxon>
        <taxon>Alphaproteobacteria</taxon>
        <taxon>Rhodospirillales</taxon>
        <taxon>Thalassobaculaceae</taxon>
        <taxon>Thalassobaculum</taxon>
    </lineage>
</organism>
<evidence type="ECO:0000256" key="1">
    <source>
        <dbReference type="SAM" id="MobiDB-lite"/>
    </source>
</evidence>
<dbReference type="Proteomes" id="UP000198615">
    <property type="component" value="Unassembled WGS sequence"/>
</dbReference>
<keyword evidence="3" id="KW-1185">Reference proteome</keyword>
<evidence type="ECO:0008006" key="4">
    <source>
        <dbReference type="Google" id="ProtNLM"/>
    </source>
</evidence>
<proteinExistence type="predicted"/>
<dbReference type="AlphaFoldDB" id="A0A8G2BJ78"/>